<name>A0AAW2N0G1_SESRA</name>
<gene>
    <name evidence="2" type="ORF">Sradi_4840100</name>
</gene>
<evidence type="ECO:0000259" key="1">
    <source>
        <dbReference type="Pfam" id="PF07727"/>
    </source>
</evidence>
<comment type="caution">
    <text evidence="2">The sequence shown here is derived from an EMBL/GenBank/DDBJ whole genome shotgun (WGS) entry which is preliminary data.</text>
</comment>
<evidence type="ECO:0000313" key="2">
    <source>
        <dbReference type="EMBL" id="KAL0336282.1"/>
    </source>
</evidence>
<feature type="domain" description="Reverse transcriptase Ty1/copia-type" evidence="1">
    <location>
        <begin position="11"/>
        <end position="83"/>
    </location>
</feature>
<accession>A0AAW2N0G1</accession>
<reference evidence="2" key="1">
    <citation type="submission" date="2020-06" db="EMBL/GenBank/DDBJ databases">
        <authorList>
            <person name="Li T."/>
            <person name="Hu X."/>
            <person name="Zhang T."/>
            <person name="Song X."/>
            <person name="Zhang H."/>
            <person name="Dai N."/>
            <person name="Sheng W."/>
            <person name="Hou X."/>
            <person name="Wei L."/>
        </authorList>
    </citation>
    <scope>NUCLEOTIDE SEQUENCE</scope>
    <source>
        <strain evidence="2">G02</strain>
        <tissue evidence="2">Leaf</tissue>
    </source>
</reference>
<sequence length="208" mass="24077">MVEEMVSLQKNHTWELIQLPEGKKAIKCKWVYKKKLTVSEKEGKKFKAQLVAKGYSQQKGIDYDEICSPVVRHTSIRAVLALEGTNLHGAAKGFTQPGHEHLVCKLKKSLYGLKQSPRQWYKRFDSYMLQIDYKQCEHDCCVYIKSFDDDFSIFLLLYVDDMLIAVKNMRDVLALRAFLSHEFDMKDLGAAMKILGIEIHKDRGSRKL</sequence>
<reference evidence="2" key="2">
    <citation type="journal article" date="2024" name="Plant">
        <title>Genomic evolution and insights into agronomic trait innovations of Sesamum species.</title>
        <authorList>
            <person name="Miao H."/>
            <person name="Wang L."/>
            <person name="Qu L."/>
            <person name="Liu H."/>
            <person name="Sun Y."/>
            <person name="Le M."/>
            <person name="Wang Q."/>
            <person name="Wei S."/>
            <person name="Zheng Y."/>
            <person name="Lin W."/>
            <person name="Duan Y."/>
            <person name="Cao H."/>
            <person name="Xiong S."/>
            <person name="Wang X."/>
            <person name="Wei L."/>
            <person name="Li C."/>
            <person name="Ma Q."/>
            <person name="Ju M."/>
            <person name="Zhao R."/>
            <person name="Li G."/>
            <person name="Mu C."/>
            <person name="Tian Q."/>
            <person name="Mei H."/>
            <person name="Zhang T."/>
            <person name="Gao T."/>
            <person name="Zhang H."/>
        </authorList>
    </citation>
    <scope>NUCLEOTIDE SEQUENCE</scope>
    <source>
        <strain evidence="2">G02</strain>
    </source>
</reference>
<proteinExistence type="predicted"/>
<feature type="domain" description="Reverse transcriptase Ty1/copia-type" evidence="1">
    <location>
        <begin position="92"/>
        <end position="207"/>
    </location>
</feature>
<dbReference type="AlphaFoldDB" id="A0AAW2N0G1"/>
<dbReference type="EMBL" id="JACGWJ010000021">
    <property type="protein sequence ID" value="KAL0336282.1"/>
    <property type="molecule type" value="Genomic_DNA"/>
</dbReference>
<dbReference type="InterPro" id="IPR043502">
    <property type="entry name" value="DNA/RNA_pol_sf"/>
</dbReference>
<dbReference type="SUPFAM" id="SSF56672">
    <property type="entry name" value="DNA/RNA polymerases"/>
    <property type="match status" value="1"/>
</dbReference>
<dbReference type="InterPro" id="IPR013103">
    <property type="entry name" value="RVT_2"/>
</dbReference>
<organism evidence="2">
    <name type="scientific">Sesamum radiatum</name>
    <name type="common">Black benniseed</name>
    <dbReference type="NCBI Taxonomy" id="300843"/>
    <lineage>
        <taxon>Eukaryota</taxon>
        <taxon>Viridiplantae</taxon>
        <taxon>Streptophyta</taxon>
        <taxon>Embryophyta</taxon>
        <taxon>Tracheophyta</taxon>
        <taxon>Spermatophyta</taxon>
        <taxon>Magnoliopsida</taxon>
        <taxon>eudicotyledons</taxon>
        <taxon>Gunneridae</taxon>
        <taxon>Pentapetalae</taxon>
        <taxon>asterids</taxon>
        <taxon>lamiids</taxon>
        <taxon>Lamiales</taxon>
        <taxon>Pedaliaceae</taxon>
        <taxon>Sesamum</taxon>
    </lineage>
</organism>
<dbReference type="Pfam" id="PF07727">
    <property type="entry name" value="RVT_2"/>
    <property type="match status" value="2"/>
</dbReference>
<protein>
    <submittedName>
        <fullName evidence="2">Retrovirus-related Pol polyprotein from transposon TNT 1-94</fullName>
    </submittedName>
</protein>